<name>A0A7S2SJ06_9STRA</name>
<feature type="compositionally biased region" description="Polar residues" evidence="1">
    <location>
        <begin position="398"/>
        <end position="409"/>
    </location>
</feature>
<feature type="region of interest" description="Disordered" evidence="1">
    <location>
        <begin position="352"/>
        <end position="409"/>
    </location>
</feature>
<feature type="compositionally biased region" description="Low complexity" evidence="1">
    <location>
        <begin position="363"/>
        <end position="375"/>
    </location>
</feature>
<organism evidence="3">
    <name type="scientific">Mucochytrium quahogii</name>
    <dbReference type="NCBI Taxonomy" id="96639"/>
    <lineage>
        <taxon>Eukaryota</taxon>
        <taxon>Sar</taxon>
        <taxon>Stramenopiles</taxon>
        <taxon>Bigyra</taxon>
        <taxon>Labyrinthulomycetes</taxon>
        <taxon>Thraustochytrida</taxon>
        <taxon>Thraustochytriidae</taxon>
        <taxon>Mucochytrium</taxon>
    </lineage>
</organism>
<protein>
    <submittedName>
        <fullName evidence="3">Uncharacterized protein</fullName>
    </submittedName>
</protein>
<evidence type="ECO:0000313" key="3">
    <source>
        <dbReference type="EMBL" id="CAD9700845.1"/>
    </source>
</evidence>
<reference evidence="3" key="1">
    <citation type="submission" date="2021-01" db="EMBL/GenBank/DDBJ databases">
        <authorList>
            <person name="Corre E."/>
            <person name="Pelletier E."/>
            <person name="Niang G."/>
            <person name="Scheremetjew M."/>
            <person name="Finn R."/>
            <person name="Kale V."/>
            <person name="Holt S."/>
            <person name="Cochrane G."/>
            <person name="Meng A."/>
            <person name="Brown T."/>
            <person name="Cohen L."/>
        </authorList>
    </citation>
    <scope>NUCLEOTIDE SEQUENCE</scope>
    <source>
        <strain evidence="3">NY070348D</strain>
    </source>
</reference>
<evidence type="ECO:0000313" key="2">
    <source>
        <dbReference type="EMBL" id="CAD9700843.1"/>
    </source>
</evidence>
<accession>A0A7S2SJ06</accession>
<evidence type="ECO:0000256" key="1">
    <source>
        <dbReference type="SAM" id="MobiDB-lite"/>
    </source>
</evidence>
<gene>
    <name evidence="2" type="ORF">QSP1433_LOCUS14376</name>
    <name evidence="3" type="ORF">QSP1433_LOCUS14377</name>
</gene>
<feature type="region of interest" description="Disordered" evidence="1">
    <location>
        <begin position="1"/>
        <end position="100"/>
    </location>
</feature>
<dbReference type="EMBL" id="HBHK01022741">
    <property type="protein sequence ID" value="CAD9700845.1"/>
    <property type="molecule type" value="Transcribed_RNA"/>
</dbReference>
<proteinExistence type="predicted"/>
<dbReference type="EMBL" id="HBHK01022740">
    <property type="protein sequence ID" value="CAD9700843.1"/>
    <property type="molecule type" value="Transcribed_RNA"/>
</dbReference>
<sequence length="409" mass="45431">MDKASPRINTRRHLGQMLMSSRRGLLGKQPPTPPQTPNEATDRTPKTMRRPKEKGYPQDEDFAQPVIGGYESDSSAEKELTGRKSSGPKYNTTEEENTNPNFGLLLASTATRTRVSGVRIEHTDSPISEERESEEGSIVDSFEQLSPRLKSFRHPRRHPDQEINCCNFTCSMTSMSTAASVSTCSINTVNAFASSNALYAQNSDRQLSPRAAASMSTMTGHISGQRSSASMSCYSIRKPVVPSSKKAGDQPNVRRALVHKSLHTKSEYHITHKPARPTTDTNHQSQYNIRATPRRRSLEADLIPQPPRRTTDNSTTKRVTLCTTERRHRGFSEDSSDDESVHALEDIEAEFEEEDFLAQPKQTTPSPVTTTNSSSMLHVRKFKNSPSVIPPPMLCSKDISNGSSRKLLS</sequence>
<dbReference type="AlphaFoldDB" id="A0A7S2SJ06"/>